<evidence type="ECO:0000256" key="4">
    <source>
        <dbReference type="ARBA" id="ARBA00022989"/>
    </source>
</evidence>
<evidence type="ECO:0000313" key="7">
    <source>
        <dbReference type="Proteomes" id="UP000298416"/>
    </source>
</evidence>
<comment type="similarity">
    <text evidence="2">Belongs to the UPF0496 family.</text>
</comment>
<reference evidence="6" key="1">
    <citation type="submission" date="2018-01" db="EMBL/GenBank/DDBJ databases">
        <authorList>
            <person name="Mao J.F."/>
        </authorList>
    </citation>
    <scope>NUCLEOTIDE SEQUENCE</scope>
    <source>
        <strain evidence="6">Huo1</strain>
        <tissue evidence="6">Leaf</tissue>
    </source>
</reference>
<evidence type="ECO:0000256" key="2">
    <source>
        <dbReference type="ARBA" id="ARBA00009074"/>
    </source>
</evidence>
<dbReference type="EMBL" id="PNBA02000002">
    <property type="protein sequence ID" value="KAG6434730.1"/>
    <property type="molecule type" value="Genomic_DNA"/>
</dbReference>
<keyword evidence="5" id="KW-0472">Membrane</keyword>
<dbReference type="GO" id="GO:0016020">
    <property type="term" value="C:membrane"/>
    <property type="evidence" value="ECO:0007669"/>
    <property type="project" value="UniProtKB-SubCell"/>
</dbReference>
<dbReference type="Pfam" id="PF05055">
    <property type="entry name" value="DUF677"/>
    <property type="match status" value="1"/>
</dbReference>
<dbReference type="InterPro" id="IPR007749">
    <property type="entry name" value="DUF677"/>
</dbReference>
<accession>A0A8X8YKS0</accession>
<evidence type="ECO:0000256" key="1">
    <source>
        <dbReference type="ARBA" id="ARBA00004370"/>
    </source>
</evidence>
<keyword evidence="4" id="KW-1133">Transmembrane helix</keyword>
<keyword evidence="3" id="KW-0812">Transmembrane</keyword>
<keyword evidence="7" id="KW-1185">Reference proteome</keyword>
<gene>
    <name evidence="6" type="ORF">SASPL_106372</name>
</gene>
<proteinExistence type="inferred from homology"/>
<evidence type="ECO:0000313" key="6">
    <source>
        <dbReference type="EMBL" id="KAG6434730.1"/>
    </source>
</evidence>
<comment type="subcellular location">
    <subcellularLocation>
        <location evidence="1">Membrane</location>
    </subcellularLocation>
</comment>
<evidence type="ECO:0000256" key="5">
    <source>
        <dbReference type="ARBA" id="ARBA00023136"/>
    </source>
</evidence>
<dbReference type="AlphaFoldDB" id="A0A8X8YKS0"/>
<dbReference type="Proteomes" id="UP000298416">
    <property type="component" value="Unassembled WGS sequence"/>
</dbReference>
<organism evidence="6">
    <name type="scientific">Salvia splendens</name>
    <name type="common">Scarlet sage</name>
    <dbReference type="NCBI Taxonomy" id="180675"/>
    <lineage>
        <taxon>Eukaryota</taxon>
        <taxon>Viridiplantae</taxon>
        <taxon>Streptophyta</taxon>
        <taxon>Embryophyta</taxon>
        <taxon>Tracheophyta</taxon>
        <taxon>Spermatophyta</taxon>
        <taxon>Magnoliopsida</taxon>
        <taxon>eudicotyledons</taxon>
        <taxon>Gunneridae</taxon>
        <taxon>Pentapetalae</taxon>
        <taxon>asterids</taxon>
        <taxon>lamiids</taxon>
        <taxon>Lamiales</taxon>
        <taxon>Lamiaceae</taxon>
        <taxon>Nepetoideae</taxon>
        <taxon>Mentheae</taxon>
        <taxon>Salviinae</taxon>
        <taxon>Salvia</taxon>
        <taxon>Salvia subgen. Calosphace</taxon>
        <taxon>core Calosphace</taxon>
    </lineage>
</organism>
<name>A0A8X8YKS0_SALSN</name>
<protein>
    <submittedName>
        <fullName evidence="6">Uncharacterized protein</fullName>
    </submittedName>
</protein>
<reference evidence="6" key="2">
    <citation type="submission" date="2020-08" db="EMBL/GenBank/DDBJ databases">
        <title>Plant Genome Project.</title>
        <authorList>
            <person name="Zhang R.-G."/>
        </authorList>
    </citation>
    <scope>NUCLEOTIDE SEQUENCE</scope>
    <source>
        <strain evidence="6">Huo1</strain>
        <tissue evidence="6">Leaf</tissue>
    </source>
</reference>
<sequence length="220" mass="24182">MATNFNIIAIDVHSDDQPNQQLLIAFEALLKDDHHKLSEFAHNYYSPLTLDQGNFLPPLSSLHKQHHMLRETLQSVRKNCGTRLDHLDTHKKLSAVLFAGAASVTAAAAAANAKMATVAAAGASAAILLLELRNWIHSLLEKREAAVKKHKEITSLMIIGVERAINDLDAMIASAKSMSENGGGRKKRAAMRKRLRENATDYNNNVKGTKSEVIRFLGLL</sequence>
<comment type="caution">
    <text evidence="6">The sequence shown here is derived from an EMBL/GenBank/DDBJ whole genome shotgun (WGS) entry which is preliminary data.</text>
</comment>
<evidence type="ECO:0000256" key="3">
    <source>
        <dbReference type="ARBA" id="ARBA00022692"/>
    </source>
</evidence>